<dbReference type="SUPFAM" id="SSF109604">
    <property type="entry name" value="HD-domain/PDEase-like"/>
    <property type="match status" value="1"/>
</dbReference>
<dbReference type="Pfam" id="PF01966">
    <property type="entry name" value="HD"/>
    <property type="match status" value="1"/>
</dbReference>
<evidence type="ECO:0000313" key="3">
    <source>
        <dbReference type="Proteomes" id="UP000322917"/>
    </source>
</evidence>
<evidence type="ECO:0000313" key="2">
    <source>
        <dbReference type="EMBL" id="SHI56960.1"/>
    </source>
</evidence>
<sequence>MFSRVKQVISALTARISRQEEEFVNRYLHPGEQALFWGMSLAEQRHALNVTYTALGFSGQTAIDIRRLIRCALLHDVGKRQGDINTAGKIMAVLAHSLAPGWAEAWGRQGRGAFPANLRHAFYIYFNHAERGASLLSQAGTEPEIVEIVRRHHKAPAKDDPPELCFLREADNIN</sequence>
<dbReference type="Proteomes" id="UP000322917">
    <property type="component" value="Unassembled WGS sequence"/>
</dbReference>
<feature type="domain" description="HD" evidence="1">
    <location>
        <begin position="45"/>
        <end position="173"/>
    </location>
</feature>
<evidence type="ECO:0000259" key="1">
    <source>
        <dbReference type="Pfam" id="PF01966"/>
    </source>
</evidence>
<protein>
    <submittedName>
        <fullName evidence="2">HDIG domain-containing protein</fullName>
    </submittedName>
</protein>
<accession>A0A1M6C7E6</accession>
<gene>
    <name evidence="2" type="ORF">SAMN02745170_00649</name>
</gene>
<dbReference type="NCBIfam" id="TIGR00277">
    <property type="entry name" value="HDIG"/>
    <property type="match status" value="1"/>
</dbReference>
<dbReference type="InterPro" id="IPR006674">
    <property type="entry name" value="HD_domain"/>
</dbReference>
<keyword evidence="3" id="KW-1185">Reference proteome</keyword>
<dbReference type="EMBL" id="FQZD01000005">
    <property type="protein sequence ID" value="SHI56960.1"/>
    <property type="molecule type" value="Genomic_DNA"/>
</dbReference>
<dbReference type="AlphaFoldDB" id="A0A1M6C7E6"/>
<dbReference type="OrthoDB" id="68032at2"/>
<name>A0A1M6C7E6_9FIRM</name>
<organism evidence="2 3">
    <name type="scientific">Propionispora hippei DSM 15287</name>
    <dbReference type="NCBI Taxonomy" id="1123003"/>
    <lineage>
        <taxon>Bacteria</taxon>
        <taxon>Bacillati</taxon>
        <taxon>Bacillota</taxon>
        <taxon>Negativicutes</taxon>
        <taxon>Selenomonadales</taxon>
        <taxon>Sporomusaceae</taxon>
        <taxon>Propionispora</taxon>
    </lineage>
</organism>
<proteinExistence type="predicted"/>
<dbReference type="InterPro" id="IPR006675">
    <property type="entry name" value="HDIG_dom"/>
</dbReference>
<dbReference type="RefSeq" id="WP_149733521.1">
    <property type="nucleotide sequence ID" value="NZ_FQZD01000005.1"/>
</dbReference>
<dbReference type="Gene3D" id="1.10.3210.10">
    <property type="entry name" value="Hypothetical protein af1432"/>
    <property type="match status" value="1"/>
</dbReference>
<reference evidence="2 3" key="1">
    <citation type="submission" date="2016-11" db="EMBL/GenBank/DDBJ databases">
        <authorList>
            <person name="Varghese N."/>
            <person name="Submissions S."/>
        </authorList>
    </citation>
    <scope>NUCLEOTIDE SEQUENCE [LARGE SCALE GENOMIC DNA]</scope>
    <source>
        <strain evidence="2 3">DSM 15287</strain>
    </source>
</reference>